<organism evidence="1 2">
    <name type="scientific">Micromonospora pattaloongensis</name>
    <dbReference type="NCBI Taxonomy" id="405436"/>
    <lineage>
        <taxon>Bacteria</taxon>
        <taxon>Bacillati</taxon>
        <taxon>Actinomycetota</taxon>
        <taxon>Actinomycetes</taxon>
        <taxon>Micromonosporales</taxon>
        <taxon>Micromonosporaceae</taxon>
        <taxon>Micromonospora</taxon>
    </lineage>
</organism>
<evidence type="ECO:0000313" key="2">
    <source>
        <dbReference type="Proteomes" id="UP000242415"/>
    </source>
</evidence>
<reference evidence="2" key="1">
    <citation type="submission" date="2016-10" db="EMBL/GenBank/DDBJ databases">
        <authorList>
            <person name="Varghese N."/>
            <person name="Submissions S."/>
        </authorList>
    </citation>
    <scope>NUCLEOTIDE SEQUENCE [LARGE SCALE GENOMIC DNA]</scope>
    <source>
        <strain evidence="2">DSM 45245</strain>
    </source>
</reference>
<dbReference type="EMBL" id="FNPH01000015">
    <property type="protein sequence ID" value="SDZ42714.1"/>
    <property type="molecule type" value="Genomic_DNA"/>
</dbReference>
<name>A0A1H3SXQ6_9ACTN</name>
<gene>
    <name evidence="1" type="ORF">SAMN05444365_11535</name>
</gene>
<dbReference type="STRING" id="405436.SAMN05444365_11535"/>
<accession>A0A1H3SXQ6</accession>
<evidence type="ECO:0000313" key="1">
    <source>
        <dbReference type="EMBL" id="SDZ42714.1"/>
    </source>
</evidence>
<proteinExistence type="predicted"/>
<protein>
    <submittedName>
        <fullName evidence="1">Gluconate 2-dehydrogenase gamma chain</fullName>
    </submittedName>
</protein>
<dbReference type="Proteomes" id="UP000242415">
    <property type="component" value="Unassembled WGS sequence"/>
</dbReference>
<dbReference type="InterPro" id="IPR027056">
    <property type="entry name" value="Gluconate_2DH_su3"/>
</dbReference>
<keyword evidence="2" id="KW-1185">Reference proteome</keyword>
<dbReference type="OrthoDB" id="8400810at2"/>
<dbReference type="Pfam" id="PF13618">
    <property type="entry name" value="Gluconate_2-dh3"/>
    <property type="match status" value="1"/>
</dbReference>
<dbReference type="AlphaFoldDB" id="A0A1H3SXQ6"/>
<sequence length="236" mass="25958">MTSMAEWPVVLAPVDPDATDRLFFTDHEWDTVEAATARIIPTDHDPGAREACAVRFIDRFLSGTDHVYAAADGSGFLRMSGKLADAWRARIADLQETYRRGVRELDAIAGQSFGADFVSLTDEQQDFVLERISGAPKPVPVVREADAAAPTIQVYAFDDGLSFFDALVAHTRQGFYGDPVYGGNRGRVGWDVIGFPGPASLKDTMDGTYSVRDYYLQEYDWAELIPHLRQTGDGAA</sequence>